<accession>A0A815EBL4</accession>
<evidence type="ECO:0000313" key="4">
    <source>
        <dbReference type="Proteomes" id="UP000663832"/>
    </source>
</evidence>
<reference evidence="3" key="1">
    <citation type="submission" date="2021-02" db="EMBL/GenBank/DDBJ databases">
        <authorList>
            <person name="Nowell W R."/>
        </authorList>
    </citation>
    <scope>NUCLEOTIDE SEQUENCE</scope>
</reference>
<dbReference type="EMBL" id="CAJNOM010000273">
    <property type="protein sequence ID" value="CAF1309245.1"/>
    <property type="molecule type" value="Genomic_DNA"/>
</dbReference>
<dbReference type="AlphaFoldDB" id="A0A815EBL4"/>
<dbReference type="EMBL" id="CAJNOM010000272">
    <property type="protein sequence ID" value="CAF1308157.1"/>
    <property type="molecule type" value="Genomic_DNA"/>
</dbReference>
<name>A0A815EBL4_9BILA</name>
<organism evidence="3 4">
    <name type="scientific">Adineta steineri</name>
    <dbReference type="NCBI Taxonomy" id="433720"/>
    <lineage>
        <taxon>Eukaryota</taxon>
        <taxon>Metazoa</taxon>
        <taxon>Spiralia</taxon>
        <taxon>Gnathifera</taxon>
        <taxon>Rotifera</taxon>
        <taxon>Eurotatoria</taxon>
        <taxon>Bdelloidea</taxon>
        <taxon>Adinetida</taxon>
        <taxon>Adinetidae</taxon>
        <taxon>Adineta</taxon>
    </lineage>
</organism>
<gene>
    <name evidence="1" type="ORF">BJG266_LOCUS7830</name>
    <name evidence="2" type="ORF">QVE165_LOCUS31635</name>
    <name evidence="3" type="ORF">QVE165_LOCUS31695</name>
</gene>
<proteinExistence type="predicted"/>
<comment type="caution">
    <text evidence="3">The sequence shown here is derived from an EMBL/GenBank/DDBJ whole genome shotgun (WGS) entry which is preliminary data.</text>
</comment>
<protein>
    <submittedName>
        <fullName evidence="3">Uncharacterized protein</fullName>
    </submittedName>
</protein>
<evidence type="ECO:0000313" key="3">
    <source>
        <dbReference type="EMBL" id="CAF1309245.1"/>
    </source>
</evidence>
<dbReference type="EMBL" id="CAJNOI010000024">
    <property type="protein sequence ID" value="CAF0850816.1"/>
    <property type="molecule type" value="Genomic_DNA"/>
</dbReference>
<keyword evidence="4" id="KW-1185">Reference proteome</keyword>
<sequence>MLEKNALMVTMLGSLALRRFTVIMTFDERNLVNKQRLEDRRLANKERNQNSNISHGPIFHSSFQQTQVHNIIVDQCGFISVHIYKTKLSNSRIFDGHLSPSNLLNTDAIENTLLPNGTNAHDIPLIRNGNAD</sequence>
<evidence type="ECO:0000313" key="2">
    <source>
        <dbReference type="EMBL" id="CAF1308157.1"/>
    </source>
</evidence>
<dbReference type="Proteomes" id="UP000663877">
    <property type="component" value="Unassembled WGS sequence"/>
</dbReference>
<dbReference type="Proteomes" id="UP000663832">
    <property type="component" value="Unassembled WGS sequence"/>
</dbReference>
<evidence type="ECO:0000313" key="1">
    <source>
        <dbReference type="EMBL" id="CAF0850816.1"/>
    </source>
</evidence>